<feature type="transmembrane region" description="Helical" evidence="1">
    <location>
        <begin position="57"/>
        <end position="75"/>
    </location>
</feature>
<feature type="transmembrane region" description="Helical" evidence="1">
    <location>
        <begin position="152"/>
        <end position="174"/>
    </location>
</feature>
<evidence type="ECO:0008006" key="4">
    <source>
        <dbReference type="Google" id="ProtNLM"/>
    </source>
</evidence>
<evidence type="ECO:0000313" key="2">
    <source>
        <dbReference type="EMBL" id="MBS3681119.1"/>
    </source>
</evidence>
<organism evidence="2 3">
    <name type="scientific">Ornithinibacillus massiliensis</name>
    <dbReference type="NCBI Taxonomy" id="1944633"/>
    <lineage>
        <taxon>Bacteria</taxon>
        <taxon>Bacillati</taxon>
        <taxon>Bacillota</taxon>
        <taxon>Bacilli</taxon>
        <taxon>Bacillales</taxon>
        <taxon>Bacillaceae</taxon>
        <taxon>Ornithinibacillus</taxon>
    </lineage>
</organism>
<accession>A0ABS5MFK7</accession>
<sequence length="183" mass="20601">MINIFVGLIFVFFKTNLSFWDFGVTYYITNIIGYVSIFFGIIELGRTNQIILKVKPYVIIMIAHSIFFFLLNLTGNSPLSIAMSTTSGVIVAVVGVVFIIAGMFMVFIIIFQLLDSLATKTNKKLLYNLVNVMSFLLILAGISAIFNFVPMIATTMMGALVLLEVLFLISYYYIFLTKNEKYA</sequence>
<dbReference type="EMBL" id="JAGXBY010000004">
    <property type="protein sequence ID" value="MBS3681119.1"/>
    <property type="molecule type" value="Genomic_DNA"/>
</dbReference>
<keyword evidence="3" id="KW-1185">Reference proteome</keyword>
<comment type="caution">
    <text evidence="2">The sequence shown here is derived from an EMBL/GenBank/DDBJ whole genome shotgun (WGS) entry which is preliminary data.</text>
</comment>
<evidence type="ECO:0000256" key="1">
    <source>
        <dbReference type="SAM" id="Phobius"/>
    </source>
</evidence>
<proteinExistence type="predicted"/>
<feature type="transmembrane region" description="Helical" evidence="1">
    <location>
        <begin position="87"/>
        <end position="113"/>
    </location>
</feature>
<dbReference type="RefSeq" id="WP_211742136.1">
    <property type="nucleotide sequence ID" value="NZ_JAGXBY010000004.1"/>
</dbReference>
<feature type="transmembrane region" description="Helical" evidence="1">
    <location>
        <begin position="125"/>
        <end position="146"/>
    </location>
</feature>
<evidence type="ECO:0000313" key="3">
    <source>
        <dbReference type="Proteomes" id="UP000681870"/>
    </source>
</evidence>
<keyword evidence="1" id="KW-0472">Membrane</keyword>
<reference evidence="2 3" key="1">
    <citation type="submission" date="2021-05" db="EMBL/GenBank/DDBJ databases">
        <title>Ornithinibacillus massiliensis sp. nov.</title>
        <authorList>
            <person name="Iwaza R."/>
            <person name="Lagier J.-C."/>
            <person name="Raoult D."/>
        </authorList>
    </citation>
    <scope>NUCLEOTIDE SEQUENCE [LARGE SCALE GENOMIC DNA]</scope>
    <source>
        <strain evidence="2 3">Marseille-P3601</strain>
    </source>
</reference>
<keyword evidence="1" id="KW-0812">Transmembrane</keyword>
<gene>
    <name evidence="2" type="ORF">KGF86_12980</name>
</gene>
<dbReference type="Proteomes" id="UP000681870">
    <property type="component" value="Unassembled WGS sequence"/>
</dbReference>
<protein>
    <recommendedName>
        <fullName evidence="4">Acid-resistance membrane protein</fullName>
    </recommendedName>
</protein>
<keyword evidence="1" id="KW-1133">Transmembrane helix</keyword>
<feature type="transmembrane region" description="Helical" evidence="1">
    <location>
        <begin position="24"/>
        <end position="45"/>
    </location>
</feature>
<name>A0ABS5MFK7_9BACI</name>